<feature type="transmembrane region" description="Helical" evidence="1">
    <location>
        <begin position="28"/>
        <end position="49"/>
    </location>
</feature>
<dbReference type="InterPro" id="IPR045584">
    <property type="entry name" value="Pilin-like"/>
</dbReference>
<dbReference type="InterPro" id="IPR012902">
    <property type="entry name" value="N_methyl_site"/>
</dbReference>
<dbReference type="PANTHER" id="PTHR30093">
    <property type="entry name" value="GENERAL SECRETION PATHWAY PROTEIN G"/>
    <property type="match status" value="1"/>
</dbReference>
<dbReference type="NCBIfam" id="TIGR02532">
    <property type="entry name" value="IV_pilin_GFxxxE"/>
    <property type="match status" value="1"/>
</dbReference>
<evidence type="ECO:0000256" key="1">
    <source>
        <dbReference type="SAM" id="Phobius"/>
    </source>
</evidence>
<protein>
    <recommendedName>
        <fullName evidence="3">Prepilin-type N-terminal cleavage/methylation domain-containing protein</fullName>
    </recommendedName>
</protein>
<evidence type="ECO:0000313" key="2">
    <source>
        <dbReference type="EMBL" id="SVA80643.1"/>
    </source>
</evidence>
<dbReference type="Pfam" id="PF07963">
    <property type="entry name" value="N_methyl"/>
    <property type="match status" value="1"/>
</dbReference>
<keyword evidence="1" id="KW-0472">Membrane</keyword>
<proteinExistence type="predicted"/>
<sequence>MFLALGQAGSILRTQFRGVKTSRSSSRAFTLIELLVVIAIIAILTALLLPALASAKAKAHGIACLNNLRQIQLAWILYAEGNDGAVPAAEDDQSSKNQVGSRPGTMGTAAWVSGWLNFSANNRENTNVLLLIHPQHARLAPYQPSPGVYKCPADESTVTVDGRAYRRVRSVSMNQALGGRPWHAQGGFPKTGFWLPAPPYRTFQKLAGMNNPEPSRLFVLIDEHPDSVNGGGFAVRMVESDRMHEARIIDYPASHHNGSGTLSFADGHSEFRKWIDARTTPPVRYNNQLQLNKNCRENSDMLWLAERTSSRIRGF</sequence>
<keyword evidence="1" id="KW-0812">Transmembrane</keyword>
<evidence type="ECO:0008006" key="3">
    <source>
        <dbReference type="Google" id="ProtNLM"/>
    </source>
</evidence>
<organism evidence="2">
    <name type="scientific">marine metagenome</name>
    <dbReference type="NCBI Taxonomy" id="408172"/>
    <lineage>
        <taxon>unclassified sequences</taxon>
        <taxon>metagenomes</taxon>
        <taxon>ecological metagenomes</taxon>
    </lineage>
</organism>
<keyword evidence="1" id="KW-1133">Transmembrane helix</keyword>
<reference evidence="2" key="1">
    <citation type="submission" date="2018-05" db="EMBL/GenBank/DDBJ databases">
        <authorList>
            <person name="Lanie J.A."/>
            <person name="Ng W.-L."/>
            <person name="Kazmierczak K.M."/>
            <person name="Andrzejewski T.M."/>
            <person name="Davidsen T.M."/>
            <person name="Wayne K.J."/>
            <person name="Tettelin H."/>
            <person name="Glass J.I."/>
            <person name="Rusch D."/>
            <person name="Podicherti R."/>
            <person name="Tsui H.-C.T."/>
            <person name="Winkler M.E."/>
        </authorList>
    </citation>
    <scope>NUCLEOTIDE SEQUENCE</scope>
</reference>
<name>A0A381YVN1_9ZZZZ</name>
<dbReference type="SUPFAM" id="SSF54523">
    <property type="entry name" value="Pili subunits"/>
    <property type="match status" value="1"/>
</dbReference>
<dbReference type="Gene3D" id="3.30.700.10">
    <property type="entry name" value="Glycoprotein, Type 4 Pilin"/>
    <property type="match status" value="1"/>
</dbReference>
<gene>
    <name evidence="2" type="ORF">METZ01_LOCUS133497</name>
</gene>
<dbReference type="EMBL" id="UINC01019087">
    <property type="protein sequence ID" value="SVA80643.1"/>
    <property type="molecule type" value="Genomic_DNA"/>
</dbReference>
<dbReference type="AlphaFoldDB" id="A0A381YVN1"/>
<accession>A0A381YVN1</accession>